<dbReference type="RefSeq" id="WP_022381872.1">
    <property type="nucleotide sequence ID" value="NZ_AP019697.1"/>
</dbReference>
<accession>A0A8E4DFL7</accession>
<dbReference type="OrthoDB" id="1669180at2"/>
<proteinExistence type="predicted"/>
<reference evidence="2" key="1">
    <citation type="submission" date="2019-05" db="EMBL/GenBank/DDBJ databases">
        <title>Complete genome sequencing of Dialister sp. strain 5BBH33.</title>
        <authorList>
            <person name="Sakamoto M."/>
            <person name="Murakami T."/>
            <person name="Mori H."/>
        </authorList>
    </citation>
    <scope>NUCLEOTIDE SEQUENCE [LARGE SCALE GENOMIC DNA]</scope>
    <source>
        <strain evidence="2">5BBH33</strain>
    </source>
</reference>
<dbReference type="Proteomes" id="UP000320585">
    <property type="component" value="Chromosome"/>
</dbReference>
<dbReference type="GeneID" id="92716023"/>
<organism evidence="1 2">
    <name type="scientific">Dialister hominis</name>
    <dbReference type="NCBI Taxonomy" id="2582419"/>
    <lineage>
        <taxon>Bacteria</taxon>
        <taxon>Bacillati</taxon>
        <taxon>Bacillota</taxon>
        <taxon>Negativicutes</taxon>
        <taxon>Veillonellales</taxon>
        <taxon>Veillonellaceae</taxon>
        <taxon>Dialister</taxon>
    </lineage>
</organism>
<dbReference type="AlphaFoldDB" id="A0A8E4DFL7"/>
<gene>
    <name evidence="1" type="ORF">Dia5BBH33_08030</name>
</gene>
<dbReference type="EMBL" id="AP019697">
    <property type="protein sequence ID" value="BBK24868.1"/>
    <property type="molecule type" value="Genomic_DNA"/>
</dbReference>
<evidence type="ECO:0000313" key="1">
    <source>
        <dbReference type="EMBL" id="BBK24868.1"/>
    </source>
</evidence>
<keyword evidence="2" id="KW-1185">Reference proteome</keyword>
<sequence length="148" mass="16817">MAEEIRVNGKAGKFEQYTQEKNMNFFNKNELHDEAGTVVFQSNIKVEGQTIPVGIITDNTIYTIIRVQVGSGLVKEGNKAKFLEYINNLNRSYKVFKYVAAEDGSLFLDACLPSTNESFDADIVRVVLDVIVDHLTQEYKNIMKEAWE</sequence>
<protein>
    <submittedName>
        <fullName evidence="1">Uncharacterized protein</fullName>
    </submittedName>
</protein>
<dbReference type="KEGG" id="dho:Dia5BBH33_08030"/>
<name>A0A8E4DFL7_9FIRM</name>
<evidence type="ECO:0000313" key="2">
    <source>
        <dbReference type="Proteomes" id="UP000320585"/>
    </source>
</evidence>